<keyword evidence="2" id="KW-1185">Reference proteome</keyword>
<evidence type="ECO:0000313" key="1">
    <source>
        <dbReference type="EMBL" id="KAF2684433.1"/>
    </source>
</evidence>
<dbReference type="OrthoDB" id="3765677at2759"/>
<organism evidence="1 2">
    <name type="scientific">Lentithecium fluviatile CBS 122367</name>
    <dbReference type="NCBI Taxonomy" id="1168545"/>
    <lineage>
        <taxon>Eukaryota</taxon>
        <taxon>Fungi</taxon>
        <taxon>Dikarya</taxon>
        <taxon>Ascomycota</taxon>
        <taxon>Pezizomycotina</taxon>
        <taxon>Dothideomycetes</taxon>
        <taxon>Pleosporomycetidae</taxon>
        <taxon>Pleosporales</taxon>
        <taxon>Massarineae</taxon>
        <taxon>Lentitheciaceae</taxon>
        <taxon>Lentithecium</taxon>
    </lineage>
</organism>
<accession>A0A6G1J2J1</accession>
<reference evidence="1" key="1">
    <citation type="journal article" date="2020" name="Stud. Mycol.">
        <title>101 Dothideomycetes genomes: a test case for predicting lifestyles and emergence of pathogens.</title>
        <authorList>
            <person name="Haridas S."/>
            <person name="Albert R."/>
            <person name="Binder M."/>
            <person name="Bloem J."/>
            <person name="Labutti K."/>
            <person name="Salamov A."/>
            <person name="Andreopoulos B."/>
            <person name="Baker S."/>
            <person name="Barry K."/>
            <person name="Bills G."/>
            <person name="Bluhm B."/>
            <person name="Cannon C."/>
            <person name="Castanera R."/>
            <person name="Culley D."/>
            <person name="Daum C."/>
            <person name="Ezra D."/>
            <person name="Gonzalez J."/>
            <person name="Henrissat B."/>
            <person name="Kuo A."/>
            <person name="Liang C."/>
            <person name="Lipzen A."/>
            <person name="Lutzoni F."/>
            <person name="Magnuson J."/>
            <person name="Mondo S."/>
            <person name="Nolan M."/>
            <person name="Ohm R."/>
            <person name="Pangilinan J."/>
            <person name="Park H.-J."/>
            <person name="Ramirez L."/>
            <person name="Alfaro M."/>
            <person name="Sun H."/>
            <person name="Tritt A."/>
            <person name="Yoshinaga Y."/>
            <person name="Zwiers L.-H."/>
            <person name="Turgeon B."/>
            <person name="Goodwin S."/>
            <person name="Spatafora J."/>
            <person name="Crous P."/>
            <person name="Grigoriev I."/>
        </authorList>
    </citation>
    <scope>NUCLEOTIDE SEQUENCE</scope>
    <source>
        <strain evidence="1">CBS 122367</strain>
    </source>
</reference>
<dbReference type="Proteomes" id="UP000799291">
    <property type="component" value="Unassembled WGS sequence"/>
</dbReference>
<sequence>MNPRRERRDTLREYSVGELLRDTVGIAGEILQGSAKQIDNLRGAAYNGSDGGLGGRTAVTTLSMWLERTDARVGLLRARNPEDGCRGRSSQVGRGIRLKVHTGIDLLAGCAPRGAEKDQKAMRDMYKSILDTARAAERSTNAALALKRVKGLTPRTARQLAKATVMPVLDYASPIWSSSLTEIKMRMLNQSQRIIAQSIVGAFRTLEWLEIGGKLFQDL</sequence>
<proteinExistence type="predicted"/>
<dbReference type="EMBL" id="MU005581">
    <property type="protein sequence ID" value="KAF2684433.1"/>
    <property type="molecule type" value="Genomic_DNA"/>
</dbReference>
<dbReference type="AlphaFoldDB" id="A0A6G1J2J1"/>
<protein>
    <submittedName>
        <fullName evidence="1">Uncharacterized protein</fullName>
    </submittedName>
</protein>
<evidence type="ECO:0000313" key="2">
    <source>
        <dbReference type="Proteomes" id="UP000799291"/>
    </source>
</evidence>
<gene>
    <name evidence="1" type="ORF">K458DRAFT_487322</name>
</gene>
<name>A0A6G1J2J1_9PLEO</name>